<accession>A0AAV2QYT8</accession>
<comment type="caution">
    <text evidence="1">The sequence shown here is derived from an EMBL/GenBank/DDBJ whole genome shotgun (WGS) entry which is preliminary data.</text>
</comment>
<organism evidence="1 2">
    <name type="scientific">Meganyctiphanes norvegica</name>
    <name type="common">Northern krill</name>
    <name type="synonym">Thysanopoda norvegica</name>
    <dbReference type="NCBI Taxonomy" id="48144"/>
    <lineage>
        <taxon>Eukaryota</taxon>
        <taxon>Metazoa</taxon>
        <taxon>Ecdysozoa</taxon>
        <taxon>Arthropoda</taxon>
        <taxon>Crustacea</taxon>
        <taxon>Multicrustacea</taxon>
        <taxon>Malacostraca</taxon>
        <taxon>Eumalacostraca</taxon>
        <taxon>Eucarida</taxon>
        <taxon>Euphausiacea</taxon>
        <taxon>Euphausiidae</taxon>
        <taxon>Meganyctiphanes</taxon>
    </lineage>
</organism>
<sequence length="210" mass="24304">DSQHRWHIPKLETPSEDFRQLGNCVPMQQNSWHTPQVEAQPESCTFPLTLKKKLEFSPCDTRYSKMKMKRPVMIKSDSGFDFFININKDVIQNPQNWEKIMTSRNFRTESQNTVKTEPSNSFAIQDRSLINTLPYIKPDLSEITKANLLINRNNIAPVNVKSEFNDNSLFNGVFTSGLQQGSPKRIKLELQRPRSPTLFKNTDSIKQESQ</sequence>
<dbReference type="EMBL" id="CAXKWB010012123">
    <property type="protein sequence ID" value="CAL4103406.1"/>
    <property type="molecule type" value="Genomic_DNA"/>
</dbReference>
<gene>
    <name evidence="1" type="ORF">MNOR_LOCUS17553</name>
</gene>
<protein>
    <submittedName>
        <fullName evidence="1">Uncharacterized protein</fullName>
    </submittedName>
</protein>
<name>A0AAV2QYT8_MEGNR</name>
<evidence type="ECO:0000313" key="1">
    <source>
        <dbReference type="EMBL" id="CAL4103406.1"/>
    </source>
</evidence>
<dbReference type="AlphaFoldDB" id="A0AAV2QYT8"/>
<feature type="non-terminal residue" evidence="1">
    <location>
        <position position="1"/>
    </location>
</feature>
<proteinExistence type="predicted"/>
<reference evidence="1 2" key="1">
    <citation type="submission" date="2024-05" db="EMBL/GenBank/DDBJ databases">
        <authorList>
            <person name="Wallberg A."/>
        </authorList>
    </citation>
    <scope>NUCLEOTIDE SEQUENCE [LARGE SCALE GENOMIC DNA]</scope>
</reference>
<keyword evidence="2" id="KW-1185">Reference proteome</keyword>
<dbReference type="Proteomes" id="UP001497623">
    <property type="component" value="Unassembled WGS sequence"/>
</dbReference>
<evidence type="ECO:0000313" key="2">
    <source>
        <dbReference type="Proteomes" id="UP001497623"/>
    </source>
</evidence>